<dbReference type="AlphaFoldDB" id="A0A1N7SMQ8"/>
<name>A0A1N7SMQ8_9BURK</name>
<dbReference type="Proteomes" id="UP000187012">
    <property type="component" value="Unassembled WGS sequence"/>
</dbReference>
<gene>
    <name evidence="1" type="ORF">BN2475_1100005</name>
</gene>
<dbReference type="RefSeq" id="WP_174642090.1">
    <property type="nucleotide sequence ID" value="NZ_CYGX02000110.1"/>
</dbReference>
<sequence>MFRQLYGSLVPAALRGPVLVDKTGIPRYWSAIWSATSIAQLASSTLTQKLRYVENLYQHADNLLGANALDDALSGFDDEALAAILESWFISIRNQPAVTSADENRWQTGLGFVTDVITWLSSARSADDRLRHIEERLHRLSSLYSQLHVRRSAAVEAVRSLPASTVEALYALLDPECPKNPFLRMKTRWRVYVAFVLMLHQGLRRGEILLLPADAVKSAYDHKLKRGRFRKRKIKHV</sequence>
<evidence type="ECO:0000313" key="2">
    <source>
        <dbReference type="Proteomes" id="UP000187012"/>
    </source>
</evidence>
<organism evidence="1 2">
    <name type="scientific">Paraburkholderia ribeironis</name>
    <dbReference type="NCBI Taxonomy" id="1247936"/>
    <lineage>
        <taxon>Bacteria</taxon>
        <taxon>Pseudomonadati</taxon>
        <taxon>Pseudomonadota</taxon>
        <taxon>Betaproteobacteria</taxon>
        <taxon>Burkholderiales</taxon>
        <taxon>Burkholderiaceae</taxon>
        <taxon>Paraburkholderia</taxon>
    </lineage>
</organism>
<accession>A0A1N7SMQ8</accession>
<proteinExistence type="predicted"/>
<dbReference type="EMBL" id="CYGX02000110">
    <property type="protein sequence ID" value="SIT48724.1"/>
    <property type="molecule type" value="Genomic_DNA"/>
</dbReference>
<evidence type="ECO:0000313" key="1">
    <source>
        <dbReference type="EMBL" id="SIT48724.1"/>
    </source>
</evidence>
<evidence type="ECO:0008006" key="3">
    <source>
        <dbReference type="Google" id="ProtNLM"/>
    </source>
</evidence>
<keyword evidence="2" id="KW-1185">Reference proteome</keyword>
<dbReference type="STRING" id="1247936.BN2475_1100005"/>
<protein>
    <recommendedName>
        <fullName evidence="3">Integrase family protein</fullName>
    </recommendedName>
</protein>
<reference evidence="1 2" key="1">
    <citation type="submission" date="2016-12" db="EMBL/GenBank/DDBJ databases">
        <authorList>
            <person name="Song W.-J."/>
            <person name="Kurnit D.M."/>
        </authorList>
    </citation>
    <scope>NUCLEOTIDE SEQUENCE [LARGE SCALE GENOMIC DNA]</scope>
    <source>
        <strain evidence="1 2">STM7296</strain>
    </source>
</reference>